<proteinExistence type="predicted"/>
<sequence length="249" mass="29602">MINFFKWIFGKGEDEGSEMITLDEVLTTSQEFFTDVAFDDLREYFKGEVEGVLCEDLEIDHDCLTDIEEQTISSFNESWKVLETIEEQRHYLRLTLVQCVEKFVRIQGYFSVGNRKVRAKVFKEIQNDNESLEPVGQDEYEKDLYLELIRFRVNYWIALYLLREHLDDGREENYPARFTYEYSGYVDTEFKRLLALAEKDNGKVDLYENELEAWDKQVQVQRGKVLSFWDVTCETMLSQGYDMNMVCDN</sequence>
<gene>
    <name evidence="1" type="ORF">METZ01_LOCUS236075</name>
</gene>
<evidence type="ECO:0000313" key="1">
    <source>
        <dbReference type="EMBL" id="SVB83221.1"/>
    </source>
</evidence>
<dbReference type="AlphaFoldDB" id="A0A382H9U9"/>
<organism evidence="1">
    <name type="scientific">marine metagenome</name>
    <dbReference type="NCBI Taxonomy" id="408172"/>
    <lineage>
        <taxon>unclassified sequences</taxon>
        <taxon>metagenomes</taxon>
        <taxon>ecological metagenomes</taxon>
    </lineage>
</organism>
<protein>
    <submittedName>
        <fullName evidence="1">Uncharacterized protein</fullName>
    </submittedName>
</protein>
<dbReference type="EMBL" id="UINC01059611">
    <property type="protein sequence ID" value="SVB83221.1"/>
    <property type="molecule type" value="Genomic_DNA"/>
</dbReference>
<accession>A0A382H9U9</accession>
<reference evidence="1" key="1">
    <citation type="submission" date="2018-05" db="EMBL/GenBank/DDBJ databases">
        <authorList>
            <person name="Lanie J.A."/>
            <person name="Ng W.-L."/>
            <person name="Kazmierczak K.M."/>
            <person name="Andrzejewski T.M."/>
            <person name="Davidsen T.M."/>
            <person name="Wayne K.J."/>
            <person name="Tettelin H."/>
            <person name="Glass J.I."/>
            <person name="Rusch D."/>
            <person name="Podicherti R."/>
            <person name="Tsui H.-C.T."/>
            <person name="Winkler M.E."/>
        </authorList>
    </citation>
    <scope>NUCLEOTIDE SEQUENCE</scope>
</reference>
<name>A0A382H9U9_9ZZZZ</name>